<evidence type="ECO:0000256" key="6">
    <source>
        <dbReference type="ARBA" id="ARBA00023157"/>
    </source>
</evidence>
<evidence type="ECO:0000256" key="7">
    <source>
        <dbReference type="RuleBase" id="RU365009"/>
    </source>
</evidence>
<protein>
    <recommendedName>
        <fullName evidence="7">Hydrophobin</fullName>
    </recommendedName>
</protein>
<keyword evidence="8" id="KW-0472">Membrane</keyword>
<keyword evidence="6 7" id="KW-1015">Disulfide bond</keyword>
<dbReference type="GO" id="GO:0009277">
    <property type="term" value="C:fungal-type cell wall"/>
    <property type="evidence" value="ECO:0007669"/>
    <property type="project" value="InterPro"/>
</dbReference>
<keyword evidence="8" id="KW-0812">Transmembrane</keyword>
<evidence type="ECO:0000256" key="5">
    <source>
        <dbReference type="ARBA" id="ARBA00022729"/>
    </source>
</evidence>
<evidence type="ECO:0000256" key="1">
    <source>
        <dbReference type="ARBA" id="ARBA00004191"/>
    </source>
</evidence>
<dbReference type="CDD" id="cd23507">
    <property type="entry name" value="hydrophobin_I"/>
    <property type="match status" value="1"/>
</dbReference>
<dbReference type="EMBL" id="JAACJO010000002">
    <property type="protein sequence ID" value="KAF5362460.1"/>
    <property type="molecule type" value="Genomic_DNA"/>
</dbReference>
<evidence type="ECO:0000313" key="9">
    <source>
        <dbReference type="EMBL" id="KAF5362460.1"/>
    </source>
</evidence>
<evidence type="ECO:0000256" key="4">
    <source>
        <dbReference type="ARBA" id="ARBA00022525"/>
    </source>
</evidence>
<dbReference type="SMART" id="SM00075">
    <property type="entry name" value="HYDRO"/>
    <property type="match status" value="1"/>
</dbReference>
<dbReference type="OrthoDB" id="4225815at2759"/>
<evidence type="ECO:0000256" key="2">
    <source>
        <dbReference type="ARBA" id="ARBA00010446"/>
    </source>
</evidence>
<evidence type="ECO:0000256" key="8">
    <source>
        <dbReference type="SAM" id="Phobius"/>
    </source>
</evidence>
<reference evidence="9 10" key="1">
    <citation type="journal article" date="2020" name="ISME J.">
        <title>Uncovering the hidden diversity of litter-decomposition mechanisms in mushroom-forming fungi.</title>
        <authorList>
            <person name="Floudas D."/>
            <person name="Bentzer J."/>
            <person name="Ahren D."/>
            <person name="Johansson T."/>
            <person name="Persson P."/>
            <person name="Tunlid A."/>
        </authorList>
    </citation>
    <scope>NUCLEOTIDE SEQUENCE [LARGE SCALE GENOMIC DNA]</scope>
    <source>
        <strain evidence="9 10">CBS 146.42</strain>
    </source>
</reference>
<keyword evidence="8" id="KW-1133">Transmembrane helix</keyword>
<organism evidence="9 10">
    <name type="scientific">Leucocoprinus leucothites</name>
    <dbReference type="NCBI Taxonomy" id="201217"/>
    <lineage>
        <taxon>Eukaryota</taxon>
        <taxon>Fungi</taxon>
        <taxon>Dikarya</taxon>
        <taxon>Basidiomycota</taxon>
        <taxon>Agaricomycotina</taxon>
        <taxon>Agaricomycetes</taxon>
        <taxon>Agaricomycetidae</taxon>
        <taxon>Agaricales</taxon>
        <taxon>Agaricineae</taxon>
        <taxon>Agaricaceae</taxon>
        <taxon>Leucocoprinus</taxon>
    </lineage>
</organism>
<comment type="caution">
    <text evidence="9">The sequence shown here is derived from an EMBL/GenBank/DDBJ whole genome shotgun (WGS) entry which is preliminary data.</text>
</comment>
<dbReference type="PROSITE" id="PS00956">
    <property type="entry name" value="HYDROPHOBIN"/>
    <property type="match status" value="1"/>
</dbReference>
<keyword evidence="5 7" id="KW-0732">Signal</keyword>
<gene>
    <name evidence="9" type="ORF">D9756_002084</name>
</gene>
<evidence type="ECO:0000256" key="3">
    <source>
        <dbReference type="ARBA" id="ARBA00022512"/>
    </source>
</evidence>
<feature type="transmembrane region" description="Helical" evidence="8">
    <location>
        <begin position="115"/>
        <end position="139"/>
    </location>
</feature>
<dbReference type="AlphaFoldDB" id="A0A8H5GCY2"/>
<dbReference type="InterPro" id="IPR019778">
    <property type="entry name" value="Class_I_Hydrophobin_CS"/>
</dbReference>
<evidence type="ECO:0000313" key="10">
    <source>
        <dbReference type="Proteomes" id="UP000559027"/>
    </source>
</evidence>
<comment type="similarity">
    <text evidence="2 7">Belongs to the fungal hydrophobin family.</text>
</comment>
<keyword evidence="4 7" id="KW-0964">Secreted</keyword>
<dbReference type="InterPro" id="IPR001338">
    <property type="entry name" value="Class_I_Hydrophobin"/>
</dbReference>
<name>A0A8H5GCY2_9AGAR</name>
<dbReference type="Pfam" id="PF01185">
    <property type="entry name" value="Hydrophobin"/>
    <property type="match status" value="1"/>
</dbReference>
<comment type="subcellular location">
    <subcellularLocation>
        <location evidence="1 7">Secreted</location>
        <location evidence="1 7">Cell wall</location>
    </subcellularLocation>
</comment>
<feature type="transmembrane region" description="Helical" evidence="8">
    <location>
        <begin position="176"/>
        <end position="196"/>
    </location>
</feature>
<proteinExistence type="inferred from homology"/>
<dbReference type="GO" id="GO:0005199">
    <property type="term" value="F:structural constituent of cell wall"/>
    <property type="evidence" value="ECO:0007669"/>
    <property type="project" value="InterPro"/>
</dbReference>
<keyword evidence="3 7" id="KW-0134">Cell wall</keyword>
<dbReference type="Proteomes" id="UP000559027">
    <property type="component" value="Unassembled WGS sequence"/>
</dbReference>
<accession>A0A8H5GCY2</accession>
<keyword evidence="10" id="KW-1185">Reference proteome</keyword>
<sequence>MGLQTCISSMKCTHEDWVAMFLNDIGPGTLRGRTSSSYRNPFFSAQILNRNSTAIRNSSVCTVTSSVAETRHYFFEQNTRKHEIQLYKRPPWSVPYLQQEALSDLPKQHPASVNMFVRVATIFTFLFFVLPFLAAATAVPRTGGGGGGGSTPPTNQCNTGTIQCCNSVQSVNSSAVGLLAGLLGIVLQGVTGLVGLTCSPLDILGVGGNSCTAQPVCCTGNSFSGLIVLGCTPININL</sequence>